<keyword evidence="1" id="KW-0732">Signal</keyword>
<dbReference type="AlphaFoldDB" id="A0A941ITY0"/>
<sequence length="453" mass="48034">MARSVHRRRVLAAATACAAIAASLTACTTGGGSGGSSSSQTLTIAEWTNPTAITFTQQVDAAFEKAHPGVTIKLEQAPTANNAWPTLQNSLLAAKSVDLLAQFPPNPEAYPPANTGLKPSGTAALIANGQFVNLANQPFMSRFDPTSQQFAMGYNGGVYGVMVAEYVNTTGMYYKKDILAKYGLSVPKTLTEFVEDMATLKSHGVTPIFVAGKDGYQNIAWAGIINQLMMQDKPAAAVDEVYKARAEAFWSGTQNWNSPLYQQAAQNYAKIMNYIEPSASGVPAATAATQWAVQSENYPFLIDGSWDGNTIAQTAPSLNFGFMAIPGTDDASWNRAALAPDLSWAIPTFSKHQSLAEEYLDFFTSPAEYAQWVAATGSLSTEPAVPTAKAGWTDWLTANAAQGYMNQTQPWTPTGAPTAAGGPTLTAVQPFGSQSMTDALDQSATAYSKALGH</sequence>
<dbReference type="Proteomes" id="UP000675781">
    <property type="component" value="Unassembled WGS sequence"/>
</dbReference>
<keyword evidence="3" id="KW-1185">Reference proteome</keyword>
<evidence type="ECO:0000313" key="2">
    <source>
        <dbReference type="EMBL" id="MBR7836593.1"/>
    </source>
</evidence>
<accession>A0A941ITY0</accession>
<dbReference type="InterPro" id="IPR006059">
    <property type="entry name" value="SBP"/>
</dbReference>
<gene>
    <name evidence="2" type="ORF">KDL01_25160</name>
</gene>
<evidence type="ECO:0000313" key="3">
    <source>
        <dbReference type="Proteomes" id="UP000675781"/>
    </source>
</evidence>
<feature type="chain" id="PRO_5039256455" evidence="1">
    <location>
        <begin position="27"/>
        <end position="453"/>
    </location>
</feature>
<comment type="caution">
    <text evidence="2">The sequence shown here is derived from an EMBL/GenBank/DDBJ whole genome shotgun (WGS) entry which is preliminary data.</text>
</comment>
<dbReference type="PANTHER" id="PTHR43649">
    <property type="entry name" value="ARABINOSE-BINDING PROTEIN-RELATED"/>
    <property type="match status" value="1"/>
</dbReference>
<evidence type="ECO:0000256" key="1">
    <source>
        <dbReference type="SAM" id="SignalP"/>
    </source>
</evidence>
<dbReference type="EMBL" id="JAGSOG010000150">
    <property type="protein sequence ID" value="MBR7836593.1"/>
    <property type="molecule type" value="Genomic_DNA"/>
</dbReference>
<feature type="signal peptide" evidence="1">
    <location>
        <begin position="1"/>
        <end position="26"/>
    </location>
</feature>
<protein>
    <submittedName>
        <fullName evidence="2">Extracellular solute-binding protein</fullName>
    </submittedName>
</protein>
<organism evidence="2 3">
    <name type="scientific">Actinospica durhamensis</name>
    <dbReference type="NCBI Taxonomy" id="1508375"/>
    <lineage>
        <taxon>Bacteria</taxon>
        <taxon>Bacillati</taxon>
        <taxon>Actinomycetota</taxon>
        <taxon>Actinomycetes</taxon>
        <taxon>Catenulisporales</taxon>
        <taxon>Actinospicaceae</taxon>
        <taxon>Actinospica</taxon>
    </lineage>
</organism>
<dbReference type="Gene3D" id="3.40.190.10">
    <property type="entry name" value="Periplasmic binding protein-like II"/>
    <property type="match status" value="2"/>
</dbReference>
<dbReference type="Pfam" id="PF01547">
    <property type="entry name" value="SBP_bac_1"/>
    <property type="match status" value="1"/>
</dbReference>
<dbReference type="InterPro" id="IPR050490">
    <property type="entry name" value="Bact_solute-bd_prot1"/>
</dbReference>
<proteinExistence type="predicted"/>
<name>A0A941ITY0_9ACTN</name>
<dbReference type="RefSeq" id="WP_212531065.1">
    <property type="nucleotide sequence ID" value="NZ_JAGSOG010000150.1"/>
</dbReference>
<dbReference type="SUPFAM" id="SSF53850">
    <property type="entry name" value="Periplasmic binding protein-like II"/>
    <property type="match status" value="1"/>
</dbReference>
<dbReference type="PROSITE" id="PS51257">
    <property type="entry name" value="PROKAR_LIPOPROTEIN"/>
    <property type="match status" value="1"/>
</dbReference>
<reference evidence="2" key="1">
    <citation type="submission" date="2021-04" db="EMBL/GenBank/DDBJ databases">
        <title>Genome based classification of Actinospica acidithermotolerans sp. nov., an actinobacterium isolated from an Indonesian hot spring.</title>
        <authorList>
            <person name="Kusuma A.B."/>
            <person name="Putra K.E."/>
            <person name="Nafisah S."/>
            <person name="Loh J."/>
            <person name="Nouioui I."/>
            <person name="Goodfellow M."/>
        </authorList>
    </citation>
    <scope>NUCLEOTIDE SEQUENCE</scope>
    <source>
        <strain evidence="2">CSCA 57</strain>
    </source>
</reference>